<gene>
    <name evidence="3" type="ORF">PPNO1_LOCUS403</name>
</gene>
<feature type="region of interest" description="Disordered" evidence="1">
    <location>
        <begin position="135"/>
        <end position="158"/>
    </location>
</feature>
<keyword evidence="2" id="KW-0732">Signal</keyword>
<name>A0A9P1GV62_9PEZI</name>
<feature type="chain" id="PRO_5040154390" evidence="2">
    <location>
        <begin position="18"/>
        <end position="190"/>
    </location>
</feature>
<dbReference type="EMBL" id="CALLCH030000001">
    <property type="protein sequence ID" value="CAI4210601.1"/>
    <property type="molecule type" value="Genomic_DNA"/>
</dbReference>
<evidence type="ECO:0000256" key="1">
    <source>
        <dbReference type="SAM" id="MobiDB-lite"/>
    </source>
</evidence>
<dbReference type="Proteomes" id="UP000838763">
    <property type="component" value="Unassembled WGS sequence"/>
</dbReference>
<evidence type="ECO:0000256" key="2">
    <source>
        <dbReference type="SAM" id="SignalP"/>
    </source>
</evidence>
<sequence>MKFTAAALLALAATVAADTIKFTRASPGQLGMLRRQEDGGYEPEVRECGDGNTCAEACGAGYEQCDSDDTSNHCFNPSAGETCCRFLGLGSSCNAGYFCAHDSDKNTVCCGEGKSLEECAALNDSGALVSDVPVTSTAEPTASETGASNSTATLQPSSTRGVVFPESGAANFVPAAAAALLAVGAFAALL</sequence>
<keyword evidence="4" id="KW-1185">Reference proteome</keyword>
<evidence type="ECO:0000313" key="4">
    <source>
        <dbReference type="Proteomes" id="UP000838763"/>
    </source>
</evidence>
<comment type="caution">
    <text evidence="3">The sequence shown here is derived from an EMBL/GenBank/DDBJ whole genome shotgun (WGS) entry which is preliminary data.</text>
</comment>
<evidence type="ECO:0000313" key="3">
    <source>
        <dbReference type="EMBL" id="CAI4210601.1"/>
    </source>
</evidence>
<feature type="signal peptide" evidence="2">
    <location>
        <begin position="1"/>
        <end position="17"/>
    </location>
</feature>
<accession>A0A9P1GV62</accession>
<dbReference type="AlphaFoldDB" id="A0A9P1GV62"/>
<proteinExistence type="predicted"/>
<protein>
    <submittedName>
        <fullName evidence="3">Uncharacterized protein</fullName>
    </submittedName>
</protein>
<dbReference type="OrthoDB" id="5409186at2759"/>
<reference evidence="3" key="1">
    <citation type="submission" date="2022-11" db="EMBL/GenBank/DDBJ databases">
        <authorList>
            <person name="Scott C."/>
            <person name="Bruce N."/>
        </authorList>
    </citation>
    <scope>NUCLEOTIDE SEQUENCE</scope>
</reference>
<organism evidence="3 4">
    <name type="scientific">Parascedosporium putredinis</name>
    <dbReference type="NCBI Taxonomy" id="1442378"/>
    <lineage>
        <taxon>Eukaryota</taxon>
        <taxon>Fungi</taxon>
        <taxon>Dikarya</taxon>
        <taxon>Ascomycota</taxon>
        <taxon>Pezizomycotina</taxon>
        <taxon>Sordariomycetes</taxon>
        <taxon>Hypocreomycetidae</taxon>
        <taxon>Microascales</taxon>
        <taxon>Microascaceae</taxon>
        <taxon>Parascedosporium</taxon>
    </lineage>
</organism>